<dbReference type="PANTHER" id="PTHR24379:SF121">
    <property type="entry name" value="C2H2-TYPE DOMAIN-CONTAINING PROTEIN"/>
    <property type="match status" value="1"/>
</dbReference>
<evidence type="ECO:0000256" key="2">
    <source>
        <dbReference type="ARBA" id="ARBA00022737"/>
    </source>
</evidence>
<dbReference type="GO" id="GO:0008270">
    <property type="term" value="F:zinc ion binding"/>
    <property type="evidence" value="ECO:0007669"/>
    <property type="project" value="UniProtKB-KW"/>
</dbReference>
<keyword evidence="4" id="KW-0862">Zinc</keyword>
<keyword evidence="3 5" id="KW-0863">Zinc-finger</keyword>
<feature type="domain" description="C2H2-type" evidence="7">
    <location>
        <begin position="47"/>
        <end position="76"/>
    </location>
</feature>
<dbReference type="AlphaFoldDB" id="A0A0D0CE73"/>
<dbReference type="EMBL" id="KN834798">
    <property type="protein sequence ID" value="KIK56362.1"/>
    <property type="molecule type" value="Genomic_DNA"/>
</dbReference>
<reference evidence="8 9" key="1">
    <citation type="submission" date="2014-04" db="EMBL/GenBank/DDBJ databases">
        <title>Evolutionary Origins and Diversification of the Mycorrhizal Mutualists.</title>
        <authorList>
            <consortium name="DOE Joint Genome Institute"/>
            <consortium name="Mycorrhizal Genomics Consortium"/>
            <person name="Kohler A."/>
            <person name="Kuo A."/>
            <person name="Nagy L.G."/>
            <person name="Floudas D."/>
            <person name="Copeland A."/>
            <person name="Barry K.W."/>
            <person name="Cichocki N."/>
            <person name="Veneault-Fourrey C."/>
            <person name="LaButti K."/>
            <person name="Lindquist E.A."/>
            <person name="Lipzen A."/>
            <person name="Lundell T."/>
            <person name="Morin E."/>
            <person name="Murat C."/>
            <person name="Riley R."/>
            <person name="Ohm R."/>
            <person name="Sun H."/>
            <person name="Tunlid A."/>
            <person name="Henrissat B."/>
            <person name="Grigoriev I.V."/>
            <person name="Hibbett D.S."/>
            <person name="Martin F."/>
        </authorList>
    </citation>
    <scope>NUCLEOTIDE SEQUENCE [LARGE SCALE GENOMIC DNA]</scope>
    <source>
        <strain evidence="8 9">FD-317 M1</strain>
    </source>
</reference>
<dbReference type="PROSITE" id="PS00028">
    <property type="entry name" value="ZINC_FINGER_C2H2_1"/>
    <property type="match status" value="1"/>
</dbReference>
<evidence type="ECO:0000256" key="1">
    <source>
        <dbReference type="ARBA" id="ARBA00022723"/>
    </source>
</evidence>
<dbReference type="PROSITE" id="PS50157">
    <property type="entry name" value="ZINC_FINGER_C2H2_2"/>
    <property type="match status" value="1"/>
</dbReference>
<feature type="region of interest" description="Disordered" evidence="6">
    <location>
        <begin position="83"/>
        <end position="141"/>
    </location>
</feature>
<dbReference type="Proteomes" id="UP000053593">
    <property type="component" value="Unassembled WGS sequence"/>
</dbReference>
<feature type="compositionally biased region" description="Polar residues" evidence="6">
    <location>
        <begin position="125"/>
        <end position="141"/>
    </location>
</feature>
<protein>
    <recommendedName>
        <fullName evidence="7">C2H2-type domain-containing protein</fullName>
    </recommendedName>
</protein>
<evidence type="ECO:0000259" key="7">
    <source>
        <dbReference type="PROSITE" id="PS50157"/>
    </source>
</evidence>
<evidence type="ECO:0000256" key="5">
    <source>
        <dbReference type="PROSITE-ProRule" id="PRU00042"/>
    </source>
</evidence>
<dbReference type="Gene3D" id="3.30.160.60">
    <property type="entry name" value="Classic Zinc Finger"/>
    <property type="match status" value="1"/>
</dbReference>
<evidence type="ECO:0000256" key="6">
    <source>
        <dbReference type="SAM" id="MobiDB-lite"/>
    </source>
</evidence>
<proteinExistence type="predicted"/>
<evidence type="ECO:0000256" key="4">
    <source>
        <dbReference type="ARBA" id="ARBA00022833"/>
    </source>
</evidence>
<dbReference type="OrthoDB" id="654211at2759"/>
<keyword evidence="9" id="KW-1185">Reference proteome</keyword>
<dbReference type="SUPFAM" id="SSF57667">
    <property type="entry name" value="beta-beta-alpha zinc fingers"/>
    <property type="match status" value="1"/>
</dbReference>
<sequence length="476" mass="52382">MPHSIEMKFFDDLTAECSECGAVLSEGYDIRRHVHNVHRTGMTRVRYRCSWVGCDVTAVQRSNLKTHYRVHLRDKSQTCPDCQFRTTDPASVTRHRKRIHGYVPMRRSAKGRRDNRYTPYGVPASPSSGSESDNSFPPSSESVFSLASEVISEPSVTTEPALPRSRNIKGRRDSRYIPYAVPGSPSSLAESDGSFPLSSASSLESVFSLASEALSVSSTLPEPALPRSRNAKGRRDNRYTPYAVTASPSSECDSDNSFPPSSASSSESVFSLASEGLSVPSTIPGPVFDRNGLLSSSENHYKSELSSSVECNASFDERFPPLTPRHLFPAVESTPPLEMFKPFDYRGYSLLLGDLAYPTDHAQSADIGVCSSQTFDEHSLFQPAPYDSFLQQMAELDPSLLHGVPESDFQAIFGSEFEHYNFVHNQKLAEFPSQWLEFVSSSPNTAYTASPPQSSSSSSRPFNGSLIAELYAPLDL</sequence>
<dbReference type="InterPro" id="IPR036236">
    <property type="entry name" value="Znf_C2H2_sf"/>
</dbReference>
<dbReference type="PANTHER" id="PTHR24379">
    <property type="entry name" value="KRAB AND ZINC FINGER DOMAIN-CONTAINING"/>
    <property type="match status" value="1"/>
</dbReference>
<dbReference type="Pfam" id="PF00096">
    <property type="entry name" value="zf-C2H2"/>
    <property type="match status" value="1"/>
</dbReference>
<dbReference type="InterPro" id="IPR013087">
    <property type="entry name" value="Znf_C2H2_type"/>
</dbReference>
<feature type="region of interest" description="Disordered" evidence="6">
    <location>
        <begin position="218"/>
        <end position="260"/>
    </location>
</feature>
<evidence type="ECO:0000313" key="9">
    <source>
        <dbReference type="Proteomes" id="UP000053593"/>
    </source>
</evidence>
<name>A0A0D0CE73_9AGAR</name>
<evidence type="ECO:0000313" key="8">
    <source>
        <dbReference type="EMBL" id="KIK56362.1"/>
    </source>
</evidence>
<dbReference type="HOGENOM" id="CLU_573707_0_0_1"/>
<gene>
    <name evidence="8" type="ORF">GYMLUDRAFT_76128</name>
</gene>
<keyword evidence="2" id="KW-0677">Repeat</keyword>
<accession>A0A0D0CE73</accession>
<organism evidence="8 9">
    <name type="scientific">Collybiopsis luxurians FD-317 M1</name>
    <dbReference type="NCBI Taxonomy" id="944289"/>
    <lineage>
        <taxon>Eukaryota</taxon>
        <taxon>Fungi</taxon>
        <taxon>Dikarya</taxon>
        <taxon>Basidiomycota</taxon>
        <taxon>Agaricomycotina</taxon>
        <taxon>Agaricomycetes</taxon>
        <taxon>Agaricomycetidae</taxon>
        <taxon>Agaricales</taxon>
        <taxon>Marasmiineae</taxon>
        <taxon>Omphalotaceae</taxon>
        <taxon>Collybiopsis</taxon>
        <taxon>Collybiopsis luxurians</taxon>
    </lineage>
</organism>
<dbReference type="SMART" id="SM00355">
    <property type="entry name" value="ZnF_C2H2"/>
    <property type="match status" value="3"/>
</dbReference>
<keyword evidence="1" id="KW-0479">Metal-binding</keyword>
<evidence type="ECO:0000256" key="3">
    <source>
        <dbReference type="ARBA" id="ARBA00022771"/>
    </source>
</evidence>